<keyword evidence="1" id="KW-0805">Transcription regulation</keyword>
<evidence type="ECO:0000313" key="6">
    <source>
        <dbReference type="EMBL" id="MCL9816306.1"/>
    </source>
</evidence>
<reference evidence="6" key="1">
    <citation type="journal article" date="2022" name="Syst. Appl. Microbiol.">
        <title>Natronocalculus amylovorans gen. nov., sp. nov., and Natranaeroarchaeum aerophilus sp. nov., dominant culturable amylolytic natronoarchaea from hypersaline soda lakes in southwestern Siberia.</title>
        <authorList>
            <person name="Sorokin D.Y."/>
            <person name="Elcheninov A.G."/>
            <person name="Khizhniak T.V."/>
            <person name="Koenen M."/>
            <person name="Bale N.J."/>
            <person name="Damste J.S.S."/>
            <person name="Kublanov I.V."/>
        </authorList>
    </citation>
    <scope>NUCLEOTIDE SEQUENCE</scope>
    <source>
        <strain evidence="6">AArc-St2</strain>
    </source>
</reference>
<keyword evidence="2" id="KW-0238">DNA-binding</keyword>
<evidence type="ECO:0000313" key="7">
    <source>
        <dbReference type="Proteomes" id="UP001203207"/>
    </source>
</evidence>
<dbReference type="PANTHER" id="PTHR30136:SF35">
    <property type="entry name" value="HTH-TYPE TRANSCRIPTIONAL REGULATOR RV1719"/>
    <property type="match status" value="1"/>
</dbReference>
<reference evidence="6" key="2">
    <citation type="submission" date="2022-02" db="EMBL/GenBank/DDBJ databases">
        <authorList>
            <person name="Elcheninov A.G."/>
            <person name="Sorokin D.Y."/>
            <person name="Kublanov I.V."/>
        </authorList>
    </citation>
    <scope>NUCLEOTIDE SEQUENCE</scope>
    <source>
        <strain evidence="6">AArc-St2</strain>
    </source>
</reference>
<dbReference type="Gene3D" id="1.10.10.10">
    <property type="entry name" value="Winged helix-like DNA-binding domain superfamily/Winged helix DNA-binding domain"/>
    <property type="match status" value="1"/>
</dbReference>
<feature type="domain" description="IclR-ED" evidence="5">
    <location>
        <begin position="70"/>
        <end position="254"/>
    </location>
</feature>
<dbReference type="PANTHER" id="PTHR30136">
    <property type="entry name" value="HELIX-TURN-HELIX TRANSCRIPTIONAL REGULATOR, ICLR FAMILY"/>
    <property type="match status" value="1"/>
</dbReference>
<dbReference type="InterPro" id="IPR036388">
    <property type="entry name" value="WH-like_DNA-bd_sf"/>
</dbReference>
<evidence type="ECO:0000259" key="5">
    <source>
        <dbReference type="PROSITE" id="PS51078"/>
    </source>
</evidence>
<dbReference type="GO" id="GO:0003700">
    <property type="term" value="F:DNA-binding transcription factor activity"/>
    <property type="evidence" value="ECO:0007669"/>
    <property type="project" value="TreeGrafter"/>
</dbReference>
<dbReference type="InterPro" id="IPR050707">
    <property type="entry name" value="HTH_MetabolicPath_Reg"/>
</dbReference>
<evidence type="ECO:0000256" key="3">
    <source>
        <dbReference type="ARBA" id="ARBA00023163"/>
    </source>
</evidence>
<keyword evidence="7" id="KW-1185">Reference proteome</keyword>
<gene>
    <name evidence="6" type="ORF">AArcSt2_05045</name>
</gene>
<proteinExistence type="predicted"/>
<dbReference type="RefSeq" id="WP_174654291.1">
    <property type="nucleotide sequence ID" value="NZ_JAKRVX010000002.1"/>
</dbReference>
<dbReference type="AlphaFoldDB" id="A0AAE3FW60"/>
<dbReference type="InterPro" id="IPR036390">
    <property type="entry name" value="WH_DNA-bd_sf"/>
</dbReference>
<evidence type="ECO:0000256" key="2">
    <source>
        <dbReference type="ARBA" id="ARBA00023125"/>
    </source>
</evidence>
<dbReference type="EMBL" id="JAKRVX010000002">
    <property type="protein sequence ID" value="MCL9816306.1"/>
    <property type="molecule type" value="Genomic_DNA"/>
</dbReference>
<dbReference type="SUPFAM" id="SSF55781">
    <property type="entry name" value="GAF domain-like"/>
    <property type="match status" value="1"/>
</dbReference>
<dbReference type="CDD" id="cd00090">
    <property type="entry name" value="HTH_ARSR"/>
    <property type="match status" value="1"/>
</dbReference>
<dbReference type="Pfam" id="PF09339">
    <property type="entry name" value="HTH_IclR"/>
    <property type="match status" value="1"/>
</dbReference>
<comment type="caution">
    <text evidence="6">The sequence shown here is derived from an EMBL/GenBank/DDBJ whole genome shotgun (WGS) entry which is preliminary data.</text>
</comment>
<organism evidence="6 7">
    <name type="scientific">Natronocalculus amylovorans</name>
    <dbReference type="NCBI Taxonomy" id="2917812"/>
    <lineage>
        <taxon>Archaea</taxon>
        <taxon>Methanobacteriati</taxon>
        <taxon>Methanobacteriota</taxon>
        <taxon>Stenosarchaea group</taxon>
        <taxon>Halobacteria</taxon>
        <taxon>Halobacteriales</taxon>
        <taxon>Haloferacaceae</taxon>
        <taxon>Natronocalculus</taxon>
    </lineage>
</organism>
<dbReference type="PROSITE" id="PS51078">
    <property type="entry name" value="ICLR_ED"/>
    <property type="match status" value="1"/>
</dbReference>
<dbReference type="SUPFAM" id="SSF46785">
    <property type="entry name" value="Winged helix' DNA-binding domain"/>
    <property type="match status" value="1"/>
</dbReference>
<dbReference type="SMART" id="SM00346">
    <property type="entry name" value="HTH_ICLR"/>
    <property type="match status" value="1"/>
</dbReference>
<dbReference type="Pfam" id="PF01614">
    <property type="entry name" value="IclR_C"/>
    <property type="match status" value="1"/>
</dbReference>
<dbReference type="PROSITE" id="PS51077">
    <property type="entry name" value="HTH_ICLR"/>
    <property type="match status" value="1"/>
</dbReference>
<sequence length="255" mass="27806">MNGDRDRELIQSDETLFAIIDALKQSDGVGVSQVASAVGVSKSTAHRHLSTLLKHQYVVRTASGYRLGLRFLDLGGHVREQYPSFADVEPKVTELAETTGELAQFIAPEHGKGIFVFRRTGEKAVRTEARVGKRVFLHHTAAGKATLAAMSDETVSEIIDRWGLPAKTDATTTDRDALFSELNLIRDRGFAIDADEHLTGLWSVGCPVMATDDRVLGGISVAGPRHRMKDAGIESALPELLQAIASEIELNITYR</sequence>
<dbReference type="GO" id="GO:0045892">
    <property type="term" value="P:negative regulation of DNA-templated transcription"/>
    <property type="evidence" value="ECO:0007669"/>
    <property type="project" value="TreeGrafter"/>
</dbReference>
<dbReference type="Gene3D" id="3.30.450.40">
    <property type="match status" value="1"/>
</dbReference>
<dbReference type="GO" id="GO:0003677">
    <property type="term" value="F:DNA binding"/>
    <property type="evidence" value="ECO:0007669"/>
    <property type="project" value="UniProtKB-KW"/>
</dbReference>
<dbReference type="InterPro" id="IPR014757">
    <property type="entry name" value="Tscrpt_reg_IclR_C"/>
</dbReference>
<feature type="domain" description="HTH iclR-type" evidence="4">
    <location>
        <begin position="10"/>
        <end position="69"/>
    </location>
</feature>
<name>A0AAE3FW60_9EURY</name>
<evidence type="ECO:0000259" key="4">
    <source>
        <dbReference type="PROSITE" id="PS51077"/>
    </source>
</evidence>
<accession>A0AAE3FW60</accession>
<dbReference type="InterPro" id="IPR029016">
    <property type="entry name" value="GAF-like_dom_sf"/>
</dbReference>
<dbReference type="InterPro" id="IPR011991">
    <property type="entry name" value="ArsR-like_HTH"/>
</dbReference>
<dbReference type="Proteomes" id="UP001203207">
    <property type="component" value="Unassembled WGS sequence"/>
</dbReference>
<evidence type="ECO:0000256" key="1">
    <source>
        <dbReference type="ARBA" id="ARBA00023015"/>
    </source>
</evidence>
<dbReference type="InterPro" id="IPR005471">
    <property type="entry name" value="Tscrpt_reg_IclR_N"/>
</dbReference>
<keyword evidence="3" id="KW-0804">Transcription</keyword>
<protein>
    <submittedName>
        <fullName evidence="6">IclR family transcriptional regulator</fullName>
    </submittedName>
</protein>